<proteinExistence type="inferred from homology"/>
<dbReference type="InterPro" id="IPR011059">
    <property type="entry name" value="Metal-dep_hydrolase_composite"/>
</dbReference>
<comment type="catalytic activity">
    <reaction evidence="5 6">
        <text>urea + 2 H2O + H(+) = hydrogencarbonate + 2 NH4(+)</text>
        <dbReference type="Rhea" id="RHEA:20557"/>
        <dbReference type="ChEBI" id="CHEBI:15377"/>
        <dbReference type="ChEBI" id="CHEBI:15378"/>
        <dbReference type="ChEBI" id="CHEBI:16199"/>
        <dbReference type="ChEBI" id="CHEBI:17544"/>
        <dbReference type="ChEBI" id="CHEBI:28938"/>
        <dbReference type="EC" id="3.5.1.5"/>
    </reaction>
</comment>
<dbReference type="InterPro" id="IPR005848">
    <property type="entry name" value="Urease_asu"/>
</dbReference>
<evidence type="ECO:0000256" key="4">
    <source>
        <dbReference type="ARBA" id="ARBA00022801"/>
    </source>
</evidence>
<feature type="active site" description="Proton donor" evidence="6 8">
    <location>
        <position position="325"/>
    </location>
</feature>
<dbReference type="EC" id="3.5.1.5" evidence="6 7"/>
<dbReference type="Pfam" id="PF00449">
    <property type="entry name" value="Urease_alpha"/>
    <property type="match status" value="1"/>
</dbReference>
<evidence type="ECO:0000256" key="7">
    <source>
        <dbReference type="NCBIfam" id="TIGR01792"/>
    </source>
</evidence>
<feature type="binding site" description="via carbamate group" evidence="6">
    <location>
        <position position="222"/>
    </location>
    <ligand>
        <name>Ni(2+)</name>
        <dbReference type="ChEBI" id="CHEBI:49786"/>
        <label>2</label>
    </ligand>
</feature>
<evidence type="ECO:0000313" key="12">
    <source>
        <dbReference type="Proteomes" id="UP001597260"/>
    </source>
</evidence>
<feature type="binding site" evidence="6">
    <location>
        <position position="277"/>
    </location>
    <ligand>
        <name>Ni(2+)</name>
        <dbReference type="ChEBI" id="CHEBI:49786"/>
        <label>2</label>
    </ligand>
</feature>
<reference evidence="12" key="1">
    <citation type="journal article" date="2019" name="Int. J. Syst. Evol. Microbiol.">
        <title>The Global Catalogue of Microorganisms (GCM) 10K type strain sequencing project: providing services to taxonomists for standard genome sequencing and annotation.</title>
        <authorList>
            <consortium name="The Broad Institute Genomics Platform"/>
            <consortium name="The Broad Institute Genome Sequencing Center for Infectious Disease"/>
            <person name="Wu L."/>
            <person name="Ma J."/>
        </authorList>
    </citation>
    <scope>NUCLEOTIDE SEQUENCE [LARGE SCALE GENOMIC DNA]</scope>
    <source>
        <strain evidence="12">JCM 31037</strain>
    </source>
</reference>
<dbReference type="InterPro" id="IPR032466">
    <property type="entry name" value="Metal_Hydrolase"/>
</dbReference>
<dbReference type="PRINTS" id="PR01752">
    <property type="entry name" value="UREASE"/>
</dbReference>
<keyword evidence="3 6" id="KW-0479">Metal-binding</keyword>
<comment type="subunit">
    <text evidence="6">Heterotrimer of UreA (gamma), UreB (beta) and UreC (alpha) subunits. Three heterotrimers associate to form the active enzyme.</text>
</comment>
<sequence>MSQISRQEYAGMYGPTTGDKIRLADTDLYIEIEKDLRVLGDEVMYGGGKTLRDGMGANNQTKNSGGVLDLVITNVTVLDATIGVVKADVGVKDGKIVGIGKAGNPNIMDGVTPGLVTGAGTDAISGEHLILTAAGIDPHVHMVCPQQAYAALSNGVTTLWGGGTGPSDSSNGVTITPGPWNIHALMRGLEGLPINVGILAKGNCSGWGPLKEQLEAGAASFKVHEDWGSPPEAIRAALTVAEMYDVQVSIHTDTLNESGYIEDSIAAFEGRTIHTFHTEGAGGGHAPDIIKVASQMNVLPSSTTPTVPYGINSQAELYDMIMVCHNFNPKVPSDVAFVESRIRPETIAAEDVLLDEGIISMMSSDSQAMGRVGETWLRTIQLAGQMKKVRGKLAEDSPNNDNFRVLRYVAKMTINPAITQGISHVLGSIAPGKMADLVLWEPPFFGVKPKMVIKNGQIFWSIMGDPNASLPTPQPIYYRPMYGALGSALTANCVTFVSQAGYENGIAEKLGLQRQIIPVYGTRGLTKKDMIRNDRLPKMEVDPETFAVKIDGKHATVPPAQNLPMSQLYFFS</sequence>
<dbReference type="CDD" id="cd00375">
    <property type="entry name" value="Urease_alpha"/>
    <property type="match status" value="1"/>
</dbReference>
<evidence type="ECO:0000256" key="5">
    <source>
        <dbReference type="ARBA" id="ARBA00047778"/>
    </source>
</evidence>
<feature type="modified residue" description="N6-carboxylysine" evidence="6">
    <location>
        <position position="222"/>
    </location>
</feature>
<feature type="binding site" evidence="6 8">
    <location>
        <position position="224"/>
    </location>
    <ligand>
        <name>substrate</name>
    </ligand>
</feature>
<dbReference type="NCBIfam" id="TIGR01792">
    <property type="entry name" value="urease_alph"/>
    <property type="match status" value="1"/>
</dbReference>
<comment type="similarity">
    <text evidence="6 9">Belongs to the metallo-dependent hydrolases superfamily. Urease alpha subunit family.</text>
</comment>
<feature type="binding site" description="via carbamate group" evidence="6">
    <location>
        <position position="222"/>
    </location>
    <ligand>
        <name>Ni(2+)</name>
        <dbReference type="ChEBI" id="CHEBI:49786"/>
        <label>1</label>
    </ligand>
</feature>
<dbReference type="PANTHER" id="PTHR43440:SF1">
    <property type="entry name" value="UREASE"/>
    <property type="match status" value="1"/>
</dbReference>
<evidence type="ECO:0000256" key="6">
    <source>
        <dbReference type="HAMAP-Rule" id="MF_01953"/>
    </source>
</evidence>
<dbReference type="PROSITE" id="PS01120">
    <property type="entry name" value="UREASE_1"/>
    <property type="match status" value="1"/>
</dbReference>
<keyword evidence="6 8" id="KW-0963">Cytoplasm</keyword>
<dbReference type="InterPro" id="IPR006680">
    <property type="entry name" value="Amidohydro-rel"/>
</dbReference>
<keyword evidence="4 6" id="KW-0378">Hydrolase</keyword>
<evidence type="ECO:0000256" key="1">
    <source>
        <dbReference type="ARBA" id="ARBA00004897"/>
    </source>
</evidence>
<dbReference type="Proteomes" id="UP001597260">
    <property type="component" value="Unassembled WGS sequence"/>
</dbReference>
<dbReference type="Pfam" id="PF01979">
    <property type="entry name" value="Amidohydro_1"/>
    <property type="match status" value="1"/>
</dbReference>
<accession>A0ABW3YPY8</accession>
<keyword evidence="2 6" id="KW-0533">Nickel</keyword>
<evidence type="ECO:0000259" key="10">
    <source>
        <dbReference type="PROSITE" id="PS51368"/>
    </source>
</evidence>
<dbReference type="InterPro" id="IPR017951">
    <property type="entry name" value="Urease_asu_c"/>
</dbReference>
<dbReference type="InterPro" id="IPR050112">
    <property type="entry name" value="Urease_alpha_subunit"/>
</dbReference>
<feature type="binding site" evidence="6">
    <location>
        <position position="141"/>
    </location>
    <ligand>
        <name>Ni(2+)</name>
        <dbReference type="ChEBI" id="CHEBI:49786"/>
        <label>1</label>
    </ligand>
</feature>
<dbReference type="InterPro" id="IPR011612">
    <property type="entry name" value="Urease_alpha_N_dom"/>
</dbReference>
<dbReference type="PROSITE" id="PS51368">
    <property type="entry name" value="UREASE_3"/>
    <property type="match status" value="1"/>
</dbReference>
<feature type="domain" description="Urease" evidence="10">
    <location>
        <begin position="134"/>
        <end position="572"/>
    </location>
</feature>
<organism evidence="11 12">
    <name type="scientific">Micromonospora sonneratiae</name>
    <dbReference type="NCBI Taxonomy" id="1184706"/>
    <lineage>
        <taxon>Bacteria</taxon>
        <taxon>Bacillati</taxon>
        <taxon>Actinomycetota</taxon>
        <taxon>Actinomycetes</taxon>
        <taxon>Micromonosporales</taxon>
        <taxon>Micromonosporaceae</taxon>
        <taxon>Micromonospora</taxon>
    </lineage>
</organism>
<dbReference type="SUPFAM" id="SSF51556">
    <property type="entry name" value="Metallo-dependent hydrolases"/>
    <property type="match status" value="1"/>
</dbReference>
<comment type="subcellular location">
    <subcellularLocation>
        <location evidence="6 8">Cytoplasm</location>
    </subcellularLocation>
</comment>
<comment type="pathway">
    <text evidence="1 6">Nitrogen metabolism; urea degradation; CO(2) and NH(3) from urea (urease route): step 1/1.</text>
</comment>
<evidence type="ECO:0000256" key="2">
    <source>
        <dbReference type="ARBA" id="ARBA00022596"/>
    </source>
</evidence>
<evidence type="ECO:0000256" key="9">
    <source>
        <dbReference type="RuleBase" id="RU004158"/>
    </source>
</evidence>
<dbReference type="EMBL" id="JBHTMP010000079">
    <property type="protein sequence ID" value="MFD1325440.1"/>
    <property type="molecule type" value="Genomic_DNA"/>
</dbReference>
<dbReference type="PANTHER" id="PTHR43440">
    <property type="entry name" value="UREASE"/>
    <property type="match status" value="1"/>
</dbReference>
<comment type="cofactor">
    <cofactor evidence="6">
        <name>Ni cation</name>
        <dbReference type="ChEBI" id="CHEBI:25516"/>
    </cofactor>
    <text evidence="6">Binds 2 nickel ions per subunit.</text>
</comment>
<comment type="PTM">
    <text evidence="6">Carboxylation allows a single lysine to coordinate two nickel ions.</text>
</comment>
<evidence type="ECO:0000313" key="11">
    <source>
        <dbReference type="EMBL" id="MFD1325440.1"/>
    </source>
</evidence>
<dbReference type="NCBIfam" id="NF009834">
    <property type="entry name" value="PRK13309.1"/>
    <property type="match status" value="1"/>
</dbReference>
<dbReference type="RefSeq" id="WP_377577793.1">
    <property type="nucleotide sequence ID" value="NZ_JBHTMP010000079.1"/>
</dbReference>
<feature type="binding site" evidence="6">
    <location>
        <position position="251"/>
    </location>
    <ligand>
        <name>Ni(2+)</name>
        <dbReference type="ChEBI" id="CHEBI:49786"/>
        <label>2</label>
    </ligand>
</feature>
<gene>
    <name evidence="6" type="primary">ureC</name>
    <name evidence="11" type="ORF">ACFQ4H_30585</name>
</gene>
<dbReference type="Gene3D" id="2.30.40.10">
    <property type="entry name" value="Urease, subunit C, domain 1"/>
    <property type="match status" value="1"/>
</dbReference>
<dbReference type="InterPro" id="IPR029754">
    <property type="entry name" value="Urease_Ni-bd"/>
</dbReference>
<dbReference type="HAMAP" id="MF_01953">
    <property type="entry name" value="Urease_alpha"/>
    <property type="match status" value="1"/>
</dbReference>
<comment type="caution">
    <text evidence="11">The sequence shown here is derived from an EMBL/GenBank/DDBJ whole genome shotgun (WGS) entry which is preliminary data.</text>
</comment>
<keyword evidence="12" id="KW-1185">Reference proteome</keyword>
<evidence type="ECO:0000256" key="3">
    <source>
        <dbReference type="ARBA" id="ARBA00022723"/>
    </source>
</evidence>
<feature type="binding site" evidence="6">
    <location>
        <position position="365"/>
    </location>
    <ligand>
        <name>Ni(2+)</name>
        <dbReference type="ChEBI" id="CHEBI:49786"/>
        <label>1</label>
    </ligand>
</feature>
<feature type="binding site" evidence="6">
    <location>
        <position position="139"/>
    </location>
    <ligand>
        <name>Ni(2+)</name>
        <dbReference type="ChEBI" id="CHEBI:49786"/>
        <label>1</label>
    </ligand>
</feature>
<dbReference type="Gene3D" id="3.20.20.140">
    <property type="entry name" value="Metal-dependent hydrolases"/>
    <property type="match status" value="1"/>
</dbReference>
<evidence type="ECO:0000256" key="8">
    <source>
        <dbReference type="PROSITE-ProRule" id="PRU00700"/>
    </source>
</evidence>
<name>A0ABW3YPY8_9ACTN</name>
<dbReference type="NCBIfam" id="NF009686">
    <property type="entry name" value="PRK13207.1"/>
    <property type="match status" value="1"/>
</dbReference>
<protein>
    <recommendedName>
        <fullName evidence="6 7">Urease subunit alpha</fullName>
        <ecNumber evidence="6 7">3.5.1.5</ecNumber>
    </recommendedName>
    <alternativeName>
        <fullName evidence="6">Urea amidohydrolase subunit alpha</fullName>
    </alternativeName>
</protein>
<dbReference type="SUPFAM" id="SSF51338">
    <property type="entry name" value="Composite domain of metallo-dependent hydrolases"/>
    <property type="match status" value="2"/>
</dbReference>